<keyword evidence="1" id="KW-0175">Coiled coil</keyword>
<dbReference type="HOGENOM" id="CLU_244307_0_0_1"/>
<dbReference type="InterPro" id="IPR036322">
    <property type="entry name" value="WD40_repeat_dom_sf"/>
</dbReference>
<dbReference type="PANTHER" id="PTHR32215">
    <property type="entry name" value="CILIA- AND FLAGELLA-ASSOCIATED PROTEIN 57"/>
    <property type="match status" value="1"/>
</dbReference>
<feature type="compositionally biased region" description="Polar residues" evidence="2">
    <location>
        <begin position="1552"/>
        <end position="1562"/>
    </location>
</feature>
<feature type="coiled-coil region" evidence="1">
    <location>
        <begin position="1146"/>
        <end position="1183"/>
    </location>
</feature>
<dbReference type="InterPro" id="IPR015943">
    <property type="entry name" value="WD40/YVTN_repeat-like_dom_sf"/>
</dbReference>
<gene>
    <name evidence="3" type="ORF">TTHERM_00594150</name>
</gene>
<dbReference type="Proteomes" id="UP000009168">
    <property type="component" value="Unassembled WGS sequence"/>
</dbReference>
<feature type="compositionally biased region" description="Polar residues" evidence="2">
    <location>
        <begin position="1478"/>
        <end position="1500"/>
    </location>
</feature>
<sequence>MNFLNNQLNSTNDRVFEINGRLVVKKTMWTKGGTEFMNGATFSIESTHGCYQQIINRNICFVNQKTLAFLSGKHIVIQDIISQKQQIIMKNLDDSEVSCMNHYQKNENSTIKIALGFKAQAKKMAQAKIYKSKKNIQQNFIHNHLPAQTGIIDIGFIFQSKVFITLAENTEQKESYVNIWKSKDESYVCNQTVDFCLTKAIASPLSQDEFFIFNSKRVYLWHYDIQNGKLNFQKLQLNIIGSKQEQIIDIAFLHDTPYNGIITNQNYLYFSKSNNLIQSIQLLANFQNYSSECKCISSVKKGFAIGFQGNFNGVHLYRQSQADEELIFEREIQVEKMAYDISKQKILSTTQIMCDKDETYLILGIIYNKRESNMQQFKKQKEFALNIGDTDPSNQGEQSAQTQKQNMLRIQDLKQKQAQELKNSTLLRRIDFLIFDFQQLKEEFNYKYFQNSFTPVFNCGVLKGAIVDMSICHSKNIIVLISEDKQFLVFEFNQKQGCYKCSFIQSFSDQLYSVSIHPLFIQVAIGLKEELKVLYLVNSEMKQIYSELTKQCFAVRYNQSGNILAAANYQNICMYNPYSFEILYILNSLNSGAINQLKWFNQDQILVSSCVLGSVQCWNLSRKQKMIDHTSKAGVKFTMVAYDPDYDLVIKCTIDNKVKLFSDKGQTLLYDMDIQPITFTYVQIVKEMSIVLFGTNLGTVRMYLWPFDISLKAQEFLEIPIHQGEVRCLNISRDFLYMCSGSIDGDIYFTKMREYQDGLEVSTLREYKKNLLKSLNQLHNSTIQGNQNMAFFITQETHSLFNRLFDFNNVKKTSESYLYLLNDLALWNFQSYNDIKDSLKELNYQINDLITIIDDKKANKTIKIQKKVEDKSQECKEAVQVKNQEFTQLKNEFKEKLVVIKKQLSDLQNNYKTDIQKIEDEYHDKLIQEYDQFSYLNEIKSQLLQQNEEQINSDKEKYRSVFEKKLLKYKKKYQKEEQNYSTALTQIRINQIEFEEIQKQEAEEFSEYLDLIKQKLLQEKQYQLKRSDDLRTSNTKFSKGIEGFLEKQHNGERTILELQYQITSQKQAIQISKQTQQQLKGQLKEKEIIINGQEQEIQAFRYKNQHLQNYKAVYDYKLQVLQDEQDPLNEHLAEIEKKTRDVYKDLLSQSNEKQQLEQEIENKNQLLNEKKVQDKKKKELMMEINYKIDSFQFEINQMLKKLDFENWQKNLESLYEKYFGESNNVINYFTQKNSKIGWKDKKLQEKYEKEKVLMIQDSNEMNQQRQEEALLKDVNQLNKIVKITNNQLNNKSNSDNNLQIRIKDQHDQAHDQNLILLNECNKLVEEKTKLKETLHKMIKEYEQISKEIDESTGQKSEQKELDVYQIISQKGFNQNFQKRPFYSPMQRANQTQNSPFIAKRDGSADNFRNKTTYSPRQFKFSQKDNLDKIKDDLDEDEDYDNQKAFSPLRKMKRLLKDIDQFSKISNQIQENKREQHNHSSINKSLSPSPAFRSVQNSSKDLNPRPPSGQILNNKILKNQSPKNQKLQENRGSPKSKNSSSSSSVRIIPAPSQYKTNSQQEQH</sequence>
<dbReference type="Gene3D" id="2.130.10.10">
    <property type="entry name" value="YVTN repeat-like/Quinoprotein amine dehydrogenase"/>
    <property type="match status" value="1"/>
</dbReference>
<evidence type="ECO:0000256" key="1">
    <source>
        <dbReference type="SAM" id="Coils"/>
    </source>
</evidence>
<dbReference type="PANTHER" id="PTHR32215:SF0">
    <property type="entry name" value="CILIA- AND FLAGELLA-ASSOCIATED PROTEIN 57"/>
    <property type="match status" value="1"/>
</dbReference>
<dbReference type="eggNOG" id="ENOG502SIN7">
    <property type="taxonomic scope" value="Eukaryota"/>
</dbReference>
<name>Q232I2_TETTS</name>
<feature type="coiled-coil region" evidence="1">
    <location>
        <begin position="890"/>
        <end position="921"/>
    </location>
</feature>
<organism evidence="3 4">
    <name type="scientific">Tetrahymena thermophila (strain SB210)</name>
    <dbReference type="NCBI Taxonomy" id="312017"/>
    <lineage>
        <taxon>Eukaryota</taxon>
        <taxon>Sar</taxon>
        <taxon>Alveolata</taxon>
        <taxon>Ciliophora</taxon>
        <taxon>Intramacronucleata</taxon>
        <taxon>Oligohymenophorea</taxon>
        <taxon>Hymenostomatida</taxon>
        <taxon>Tetrahymenina</taxon>
        <taxon>Tetrahymenidae</taxon>
        <taxon>Tetrahymena</taxon>
    </lineage>
</organism>
<dbReference type="EMBL" id="GG662781">
    <property type="protein sequence ID" value="EAR91430.2"/>
    <property type="molecule type" value="Genomic_DNA"/>
</dbReference>
<evidence type="ECO:0000313" key="3">
    <source>
        <dbReference type="EMBL" id="EAR91430.2"/>
    </source>
</evidence>
<evidence type="ECO:0000256" key="2">
    <source>
        <dbReference type="SAM" id="MobiDB-lite"/>
    </source>
</evidence>
<feature type="compositionally biased region" description="Low complexity" evidence="2">
    <location>
        <begin position="1532"/>
        <end position="1543"/>
    </location>
</feature>
<dbReference type="InterPro" id="IPR052993">
    <property type="entry name" value="CFA-57"/>
</dbReference>
<dbReference type="InterPro" id="IPR001680">
    <property type="entry name" value="WD40_rpt"/>
</dbReference>
<feature type="compositionally biased region" description="Polar residues" evidence="2">
    <location>
        <begin position="1509"/>
        <end position="1530"/>
    </location>
</feature>
<dbReference type="GeneID" id="7833508"/>
<evidence type="ECO:0000313" key="4">
    <source>
        <dbReference type="Proteomes" id="UP000009168"/>
    </source>
</evidence>
<feature type="coiled-coil region" evidence="1">
    <location>
        <begin position="1320"/>
        <end position="1354"/>
    </location>
</feature>
<dbReference type="SUPFAM" id="SSF50978">
    <property type="entry name" value="WD40 repeat-like"/>
    <property type="match status" value="1"/>
</dbReference>
<proteinExistence type="predicted"/>
<protein>
    <submittedName>
        <fullName evidence="3">WD repeat protein, putative</fullName>
    </submittedName>
</protein>
<dbReference type="RefSeq" id="XP_001011675.2">
    <property type="nucleotide sequence ID" value="XM_001011675.2"/>
</dbReference>
<dbReference type="InParanoid" id="Q232I2"/>
<feature type="region of interest" description="Disordered" evidence="2">
    <location>
        <begin position="1469"/>
        <end position="1562"/>
    </location>
</feature>
<feature type="region of interest" description="Disordered" evidence="2">
    <location>
        <begin position="1388"/>
        <end position="1425"/>
    </location>
</feature>
<accession>Q232I2</accession>
<dbReference type="SMART" id="SM00320">
    <property type="entry name" value="WD40"/>
    <property type="match status" value="5"/>
</dbReference>
<reference evidence="4" key="1">
    <citation type="journal article" date="2006" name="PLoS Biol.">
        <title>Macronuclear genome sequence of the ciliate Tetrahymena thermophila, a model eukaryote.</title>
        <authorList>
            <person name="Eisen J.A."/>
            <person name="Coyne R.S."/>
            <person name="Wu M."/>
            <person name="Wu D."/>
            <person name="Thiagarajan M."/>
            <person name="Wortman J.R."/>
            <person name="Badger J.H."/>
            <person name="Ren Q."/>
            <person name="Amedeo P."/>
            <person name="Jones K.M."/>
            <person name="Tallon L.J."/>
            <person name="Delcher A.L."/>
            <person name="Salzberg S.L."/>
            <person name="Silva J.C."/>
            <person name="Haas B.J."/>
            <person name="Majoros W.H."/>
            <person name="Farzad M."/>
            <person name="Carlton J.M."/>
            <person name="Smith R.K. Jr."/>
            <person name="Garg J."/>
            <person name="Pearlman R.E."/>
            <person name="Karrer K.M."/>
            <person name="Sun L."/>
            <person name="Manning G."/>
            <person name="Elde N.C."/>
            <person name="Turkewitz A.P."/>
            <person name="Asai D.J."/>
            <person name="Wilkes D.E."/>
            <person name="Wang Y."/>
            <person name="Cai H."/>
            <person name="Collins K."/>
            <person name="Stewart B.A."/>
            <person name="Lee S.R."/>
            <person name="Wilamowska K."/>
            <person name="Weinberg Z."/>
            <person name="Ruzzo W.L."/>
            <person name="Wloga D."/>
            <person name="Gaertig J."/>
            <person name="Frankel J."/>
            <person name="Tsao C.-C."/>
            <person name="Gorovsky M.A."/>
            <person name="Keeling P.J."/>
            <person name="Waller R.F."/>
            <person name="Patron N.J."/>
            <person name="Cherry J.M."/>
            <person name="Stover N.A."/>
            <person name="Krieger C.J."/>
            <person name="del Toro C."/>
            <person name="Ryder H.F."/>
            <person name="Williamson S.C."/>
            <person name="Barbeau R.A."/>
            <person name="Hamilton E.P."/>
            <person name="Orias E."/>
        </authorList>
    </citation>
    <scope>NUCLEOTIDE SEQUENCE [LARGE SCALE GENOMIC DNA]</scope>
    <source>
        <strain evidence="4">SB210</strain>
    </source>
</reference>
<keyword evidence="4" id="KW-1185">Reference proteome</keyword>
<dbReference type="OrthoDB" id="310763at2759"/>
<dbReference type="KEGG" id="tet:TTHERM_00594150"/>